<dbReference type="PANTHER" id="PTHR15243">
    <property type="entry name" value="SERINE/THREONINE-PROTEIN KINASE 19"/>
    <property type="match status" value="1"/>
</dbReference>
<evidence type="ECO:0000256" key="1">
    <source>
        <dbReference type="ARBA" id="ARBA00093458"/>
    </source>
</evidence>
<feature type="region of interest" description="Disordered" evidence="2">
    <location>
        <begin position="1"/>
        <end position="98"/>
    </location>
</feature>
<dbReference type="PANTHER" id="PTHR15243:SF0">
    <property type="entry name" value="SERINE_THREONINE-PROTEIN KINASE 19"/>
    <property type="match status" value="1"/>
</dbReference>
<evidence type="ECO:0000313" key="3">
    <source>
        <dbReference type="EMBL" id="KAF2454781.1"/>
    </source>
</evidence>
<dbReference type="EMBL" id="MU001689">
    <property type="protein sequence ID" value="KAF2454781.1"/>
    <property type="molecule type" value="Genomic_DNA"/>
</dbReference>
<dbReference type="OrthoDB" id="3980126at2759"/>
<dbReference type="GO" id="GO:0046579">
    <property type="term" value="P:positive regulation of Ras protein signal transduction"/>
    <property type="evidence" value="ECO:0007669"/>
    <property type="project" value="TreeGrafter"/>
</dbReference>
<dbReference type="Proteomes" id="UP000799766">
    <property type="component" value="Unassembled WGS sequence"/>
</dbReference>
<comment type="similarity">
    <text evidence="1">Belongs to the STK19 family.</text>
</comment>
<evidence type="ECO:0000313" key="4">
    <source>
        <dbReference type="Proteomes" id="UP000799766"/>
    </source>
</evidence>
<reference evidence="3" key="1">
    <citation type="journal article" date="2020" name="Stud. Mycol.">
        <title>101 Dothideomycetes genomes: a test case for predicting lifestyles and emergence of pathogens.</title>
        <authorList>
            <person name="Haridas S."/>
            <person name="Albert R."/>
            <person name="Binder M."/>
            <person name="Bloem J."/>
            <person name="Labutti K."/>
            <person name="Salamov A."/>
            <person name="Andreopoulos B."/>
            <person name="Baker S."/>
            <person name="Barry K."/>
            <person name="Bills G."/>
            <person name="Bluhm B."/>
            <person name="Cannon C."/>
            <person name="Castanera R."/>
            <person name="Culley D."/>
            <person name="Daum C."/>
            <person name="Ezra D."/>
            <person name="Gonzalez J."/>
            <person name="Henrissat B."/>
            <person name="Kuo A."/>
            <person name="Liang C."/>
            <person name="Lipzen A."/>
            <person name="Lutzoni F."/>
            <person name="Magnuson J."/>
            <person name="Mondo S."/>
            <person name="Nolan M."/>
            <person name="Ohm R."/>
            <person name="Pangilinan J."/>
            <person name="Park H.-J."/>
            <person name="Ramirez L."/>
            <person name="Alfaro M."/>
            <person name="Sun H."/>
            <person name="Tritt A."/>
            <person name="Yoshinaga Y."/>
            <person name="Zwiers L.-H."/>
            <person name="Turgeon B."/>
            <person name="Goodwin S."/>
            <person name="Spatafora J."/>
            <person name="Crous P."/>
            <person name="Grigoriev I."/>
        </authorList>
    </citation>
    <scope>NUCLEOTIDE SEQUENCE</scope>
    <source>
        <strain evidence="3">ATCC 16933</strain>
    </source>
</reference>
<protein>
    <submittedName>
        <fullName evidence="3">Serine-threonine protein kinase 19-domain-containing protein</fullName>
    </submittedName>
</protein>
<feature type="compositionally biased region" description="Low complexity" evidence="2">
    <location>
        <begin position="23"/>
        <end position="46"/>
    </location>
</feature>
<feature type="compositionally biased region" description="Acidic residues" evidence="2">
    <location>
        <begin position="63"/>
        <end position="75"/>
    </location>
</feature>
<dbReference type="AlphaFoldDB" id="A0A6A6NSQ5"/>
<keyword evidence="4" id="KW-1185">Reference proteome</keyword>
<keyword evidence="3" id="KW-0418">Kinase</keyword>
<gene>
    <name evidence="3" type="ORF">BDY21DRAFT_365818</name>
</gene>
<organism evidence="3 4">
    <name type="scientific">Lineolata rhizophorae</name>
    <dbReference type="NCBI Taxonomy" id="578093"/>
    <lineage>
        <taxon>Eukaryota</taxon>
        <taxon>Fungi</taxon>
        <taxon>Dikarya</taxon>
        <taxon>Ascomycota</taxon>
        <taxon>Pezizomycotina</taxon>
        <taxon>Dothideomycetes</taxon>
        <taxon>Dothideomycetes incertae sedis</taxon>
        <taxon>Lineolatales</taxon>
        <taxon>Lineolataceae</taxon>
        <taxon>Lineolata</taxon>
    </lineage>
</organism>
<keyword evidence="3" id="KW-0808">Transferase</keyword>
<dbReference type="GO" id="GO:0016301">
    <property type="term" value="F:kinase activity"/>
    <property type="evidence" value="ECO:0007669"/>
    <property type="project" value="UniProtKB-KW"/>
</dbReference>
<dbReference type="Pfam" id="PF10494">
    <property type="entry name" value="Stk19"/>
    <property type="match status" value="1"/>
</dbReference>
<dbReference type="InterPro" id="IPR018865">
    <property type="entry name" value="STK19-like"/>
</dbReference>
<sequence>MSLRKTAAYSSRITKPKKPPNPFRRSSSSPFSSAPRRKSTQSSASSSKRHLSNAFASAGGADNYDDYDDYDDDDESSLHPSSRLPDTGRPAQLRAPSSLPAHNVAALIGHVRATMFDELPERAAGMSSTRVAATLNFRRSLPPMVPAEHVQALSASATAAERAVAAAVGRGEVRKVAIPGRVGEAGRGRGRAGAAGAVGEGLVDVRDWEAVVRSRAGLPDAVKAAYLAALRAHPHPSVPASALGLPPDAVAALASAGLLTAASAHPSSADLYLRPAGASLGALNAVSTAGATAPSGTLSAVGGSAVFTDAGGSGGQLLGARDAAAAAARRDARAPHLAFALPNTGPYLRLLGEARAHLLQLLARSPFGEAPVGVLRERWDGGVVGEGDAVARAKRARGEWAGVLPGQTRKWRRFHGIRFEWVLEECVGAGLVECFETGSVGMGVRAT</sequence>
<accession>A0A6A6NSQ5</accession>
<evidence type="ECO:0000256" key="2">
    <source>
        <dbReference type="SAM" id="MobiDB-lite"/>
    </source>
</evidence>
<proteinExistence type="inferred from homology"/>
<name>A0A6A6NSQ5_9PEZI</name>